<sequence length="97" mass="10534">MCTQALLSHSPLISQIRIPSVLSVLYPATNWVGMRLTINYCVWWPMLIGGPTEAGCRAINLPSHLTVVPEAQRVSLCLTQGKGEKWAPGSCKTSAVK</sequence>
<reference evidence="1" key="2">
    <citation type="journal article" date="2015" name="Fish Shellfish Immunol.">
        <title>Early steps in the European eel (Anguilla anguilla)-Vibrio vulnificus interaction in the gills: Role of the RtxA13 toxin.</title>
        <authorList>
            <person name="Callol A."/>
            <person name="Pajuelo D."/>
            <person name="Ebbesson L."/>
            <person name="Teles M."/>
            <person name="MacKenzie S."/>
            <person name="Amaro C."/>
        </authorList>
    </citation>
    <scope>NUCLEOTIDE SEQUENCE</scope>
</reference>
<evidence type="ECO:0000313" key="1">
    <source>
        <dbReference type="EMBL" id="JAH28886.1"/>
    </source>
</evidence>
<organism evidence="1">
    <name type="scientific">Anguilla anguilla</name>
    <name type="common">European freshwater eel</name>
    <name type="synonym">Muraena anguilla</name>
    <dbReference type="NCBI Taxonomy" id="7936"/>
    <lineage>
        <taxon>Eukaryota</taxon>
        <taxon>Metazoa</taxon>
        <taxon>Chordata</taxon>
        <taxon>Craniata</taxon>
        <taxon>Vertebrata</taxon>
        <taxon>Euteleostomi</taxon>
        <taxon>Actinopterygii</taxon>
        <taxon>Neopterygii</taxon>
        <taxon>Teleostei</taxon>
        <taxon>Anguilliformes</taxon>
        <taxon>Anguillidae</taxon>
        <taxon>Anguilla</taxon>
    </lineage>
</organism>
<protein>
    <submittedName>
        <fullName evidence="1">Uncharacterized protein</fullName>
    </submittedName>
</protein>
<name>A0A0E9RIB5_ANGAN</name>
<dbReference type="AlphaFoldDB" id="A0A0E9RIB5"/>
<reference evidence="1" key="1">
    <citation type="submission" date="2014-11" db="EMBL/GenBank/DDBJ databases">
        <authorList>
            <person name="Amaro Gonzalez C."/>
        </authorList>
    </citation>
    <scope>NUCLEOTIDE SEQUENCE</scope>
</reference>
<proteinExistence type="predicted"/>
<accession>A0A0E9RIB5</accession>
<dbReference type="EMBL" id="GBXM01079691">
    <property type="protein sequence ID" value="JAH28886.1"/>
    <property type="molecule type" value="Transcribed_RNA"/>
</dbReference>